<gene>
    <name evidence="5" type="ORF">US91_C0001G0161</name>
</gene>
<proteinExistence type="inferred from homology"/>
<dbReference type="GO" id="GO:0008236">
    <property type="term" value="F:serine-type peptidase activity"/>
    <property type="evidence" value="ECO:0007669"/>
    <property type="project" value="UniProtKB-KW"/>
</dbReference>
<dbReference type="Proteomes" id="UP000034022">
    <property type="component" value="Unassembled WGS sequence"/>
</dbReference>
<name>A0A0G0MBW7_9BACT</name>
<dbReference type="AlphaFoldDB" id="A0A0G0MBW7"/>
<dbReference type="PATRIC" id="fig|1618638.3.peg.169"/>
<reference evidence="5 6" key="1">
    <citation type="journal article" date="2015" name="Nature">
        <title>rRNA introns, odd ribosomes, and small enigmatic genomes across a large radiation of phyla.</title>
        <authorList>
            <person name="Brown C.T."/>
            <person name="Hug L.A."/>
            <person name="Thomas B.C."/>
            <person name="Sharon I."/>
            <person name="Castelle C.J."/>
            <person name="Singh A."/>
            <person name="Wilkins M.J."/>
            <person name="Williams K.H."/>
            <person name="Banfield J.F."/>
        </authorList>
    </citation>
    <scope>NUCLEOTIDE SEQUENCE [LARGE SCALE GENOMIC DNA]</scope>
</reference>
<dbReference type="PANTHER" id="PTHR20842:SF0">
    <property type="entry name" value="ALPHA-ASPARTYL DIPEPTIDASE"/>
    <property type="match status" value="1"/>
</dbReference>
<dbReference type="InterPro" id="IPR005320">
    <property type="entry name" value="Peptidase_S51"/>
</dbReference>
<comment type="caution">
    <text evidence="5">The sequence shown here is derived from an EMBL/GenBank/DDBJ whole genome shotgun (WGS) entry which is preliminary data.</text>
</comment>
<evidence type="ECO:0000256" key="1">
    <source>
        <dbReference type="ARBA" id="ARBA00006534"/>
    </source>
</evidence>
<keyword evidence="3" id="KW-0378">Hydrolase</keyword>
<dbReference type="Gene3D" id="3.40.50.880">
    <property type="match status" value="1"/>
</dbReference>
<evidence type="ECO:0000256" key="2">
    <source>
        <dbReference type="ARBA" id="ARBA00022670"/>
    </source>
</evidence>
<dbReference type="Pfam" id="PF03575">
    <property type="entry name" value="Peptidase_S51"/>
    <property type="match status" value="1"/>
</dbReference>
<dbReference type="CDD" id="cd03146">
    <property type="entry name" value="GAT1_Peptidase_E"/>
    <property type="match status" value="1"/>
</dbReference>
<evidence type="ECO:0000313" key="6">
    <source>
        <dbReference type="Proteomes" id="UP000034022"/>
    </source>
</evidence>
<evidence type="ECO:0000256" key="3">
    <source>
        <dbReference type="ARBA" id="ARBA00022801"/>
    </source>
</evidence>
<organism evidence="5 6">
    <name type="scientific">Candidatus Falkowbacteria bacterium GW2011_GWE1_38_31</name>
    <dbReference type="NCBI Taxonomy" id="1618638"/>
    <lineage>
        <taxon>Bacteria</taxon>
        <taxon>Candidatus Falkowiibacteriota</taxon>
    </lineage>
</organism>
<dbReference type="EMBL" id="LBUU01000001">
    <property type="protein sequence ID" value="KKQ71234.1"/>
    <property type="molecule type" value="Genomic_DNA"/>
</dbReference>
<keyword evidence="2" id="KW-0645">Protease</keyword>
<comment type="similarity">
    <text evidence="1">Belongs to the peptidase S51 family.</text>
</comment>
<dbReference type="GO" id="GO:0006508">
    <property type="term" value="P:proteolysis"/>
    <property type="evidence" value="ECO:0007669"/>
    <property type="project" value="UniProtKB-KW"/>
</dbReference>
<protein>
    <submittedName>
        <fullName evidence="5">Peptidase S51 dipeptidase E</fullName>
    </submittedName>
</protein>
<accession>A0A0G0MBW7</accession>
<sequence>MGRKIRLSGKKNPRLLFLLTASSDSKGYFADVSRHFGDRLGCEVSALYLLKNKYSQKQIEKIILSADIIYVGGGNTLKMMTAWRKYGVDKILHKAWKKGVIISGVSAGSICWFKYGNSDSRKFKNKDAGMIKVSGLGFINALHCPHYNIEPGRKESLKKIMKKTQGIAIALDNCCALEIVDDKYRIITSRKNAKAYKVYWRGDCFYELPIKEINEFQDISELLRKNIK</sequence>
<dbReference type="SUPFAM" id="SSF52317">
    <property type="entry name" value="Class I glutamine amidotransferase-like"/>
    <property type="match status" value="1"/>
</dbReference>
<evidence type="ECO:0000256" key="4">
    <source>
        <dbReference type="ARBA" id="ARBA00022825"/>
    </source>
</evidence>
<evidence type="ECO:0000313" key="5">
    <source>
        <dbReference type="EMBL" id="KKQ71234.1"/>
    </source>
</evidence>
<keyword evidence="4" id="KW-0720">Serine protease</keyword>
<dbReference type="InterPro" id="IPR029062">
    <property type="entry name" value="Class_I_gatase-like"/>
</dbReference>
<dbReference type="PANTHER" id="PTHR20842">
    <property type="entry name" value="PROTEASE S51 ALPHA-ASPARTYL DIPEPTIDASE"/>
    <property type="match status" value="1"/>
</dbReference>